<dbReference type="PANTHER" id="PTHR43097:SF5">
    <property type="entry name" value="GLUTAMATE--TRNA LIGASE"/>
    <property type="match status" value="1"/>
</dbReference>
<feature type="domain" description="Glutamyl/glutaminyl-tRNA synthetase class Ib catalytic" evidence="15">
    <location>
        <begin position="42"/>
        <end position="347"/>
    </location>
</feature>
<dbReference type="InterPro" id="IPR014729">
    <property type="entry name" value="Rossmann-like_a/b/a_fold"/>
</dbReference>
<evidence type="ECO:0000256" key="3">
    <source>
        <dbReference type="ARBA" id="ARBA00012835"/>
    </source>
</evidence>
<evidence type="ECO:0000256" key="13">
    <source>
        <dbReference type="ARBA" id="ARBA00070830"/>
    </source>
</evidence>
<dbReference type="PRINTS" id="PR00987">
    <property type="entry name" value="TRNASYNTHGLU"/>
</dbReference>
<dbReference type="EMBL" id="JMKJ01000133">
    <property type="protein sequence ID" value="KGG52035.1"/>
    <property type="molecule type" value="Genomic_DNA"/>
</dbReference>
<comment type="subcellular location">
    <subcellularLocation>
        <location evidence="1">Cytoplasm</location>
    </subcellularLocation>
</comment>
<keyword evidence="8 14" id="KW-0067">ATP-binding</keyword>
<keyword evidence="9 14" id="KW-0648">Protein biosynthesis</keyword>
<keyword evidence="7 14" id="KW-0547">Nucleotide-binding</keyword>
<evidence type="ECO:0000256" key="7">
    <source>
        <dbReference type="ARBA" id="ARBA00022741"/>
    </source>
</evidence>
<dbReference type="InterPro" id="IPR001412">
    <property type="entry name" value="aa-tRNA-synth_I_CS"/>
</dbReference>
<dbReference type="FunFam" id="2.40.240.10:FF:000004">
    <property type="entry name" value="Glutamyl-tRNA synthetase, cytoplasmic"/>
    <property type="match status" value="1"/>
</dbReference>
<evidence type="ECO:0000259" key="16">
    <source>
        <dbReference type="Pfam" id="PF03950"/>
    </source>
</evidence>
<dbReference type="HAMAP" id="MF_02076">
    <property type="entry name" value="Glu_tRNA_synth_type2"/>
    <property type="match status" value="1"/>
</dbReference>
<dbReference type="GO" id="GO:0005524">
    <property type="term" value="F:ATP binding"/>
    <property type="evidence" value="ECO:0007669"/>
    <property type="project" value="UniProtKB-KW"/>
</dbReference>
<dbReference type="HOGENOM" id="CLU_001882_1_2_1"/>
<dbReference type="Gene3D" id="2.40.240.10">
    <property type="entry name" value="Ribosomal Protein L25, Chain P"/>
    <property type="match status" value="2"/>
</dbReference>
<reference evidence="18 19" key="1">
    <citation type="submission" date="2014-04" db="EMBL/GenBank/DDBJ databases">
        <title>A new species of microsporidia sheds light on the evolution of extreme parasitism.</title>
        <authorList>
            <person name="Haag K.L."/>
            <person name="James T.Y."/>
            <person name="Larsson R."/>
            <person name="Schaer T.M."/>
            <person name="Refardt D."/>
            <person name="Pombert J.-F."/>
            <person name="Ebert D."/>
        </authorList>
    </citation>
    <scope>NUCLEOTIDE SEQUENCE [LARGE SCALE GENOMIC DNA]</scope>
    <source>
        <strain evidence="18 19">UGP3</strain>
        <tissue evidence="18">Spores</tissue>
    </source>
</reference>
<dbReference type="SUPFAM" id="SSF52374">
    <property type="entry name" value="Nucleotidylyl transferase"/>
    <property type="match status" value="1"/>
</dbReference>
<gene>
    <name evidence="18" type="ORF">DI09_21p70</name>
</gene>
<dbReference type="Pfam" id="PF20974">
    <property type="entry name" value="tRNA-synt_1c_C2"/>
    <property type="match status" value="1"/>
</dbReference>
<evidence type="ECO:0000313" key="18">
    <source>
        <dbReference type="EMBL" id="KGG52035.1"/>
    </source>
</evidence>
<dbReference type="FunFam" id="3.90.800.10:FF:000001">
    <property type="entry name" value="Glutamine--tRNA ligase"/>
    <property type="match status" value="1"/>
</dbReference>
<evidence type="ECO:0000256" key="2">
    <source>
        <dbReference type="ARBA" id="ARBA00008927"/>
    </source>
</evidence>
<dbReference type="EC" id="6.1.1.17" evidence="3"/>
<dbReference type="RefSeq" id="XP_013238492.1">
    <property type="nucleotide sequence ID" value="XM_013383038.1"/>
</dbReference>
<dbReference type="GeneID" id="25259083"/>
<dbReference type="GO" id="GO:0006424">
    <property type="term" value="P:glutamyl-tRNA aminoacylation"/>
    <property type="evidence" value="ECO:0007669"/>
    <property type="project" value="InterPro"/>
</dbReference>
<comment type="caution">
    <text evidence="18">The sequence shown here is derived from an EMBL/GenBank/DDBJ whole genome shotgun (WGS) entry which is preliminary data.</text>
</comment>
<organism evidence="18 19">
    <name type="scientific">Mitosporidium daphniae</name>
    <dbReference type="NCBI Taxonomy" id="1485682"/>
    <lineage>
        <taxon>Eukaryota</taxon>
        <taxon>Fungi</taxon>
        <taxon>Fungi incertae sedis</taxon>
        <taxon>Microsporidia</taxon>
        <taxon>Mitosporidium</taxon>
    </lineage>
</organism>
<evidence type="ECO:0000313" key="19">
    <source>
        <dbReference type="Proteomes" id="UP000029725"/>
    </source>
</evidence>
<dbReference type="OrthoDB" id="10250478at2759"/>
<evidence type="ECO:0000256" key="10">
    <source>
        <dbReference type="ARBA" id="ARBA00023146"/>
    </source>
</evidence>
<feature type="domain" description="tRNA synthetases class I (E and Q) anti-codon binding" evidence="17">
    <location>
        <begin position="455"/>
        <end position="528"/>
    </location>
</feature>
<dbReference type="GO" id="GO:0004818">
    <property type="term" value="F:glutamate-tRNA ligase activity"/>
    <property type="evidence" value="ECO:0007669"/>
    <property type="project" value="UniProtKB-EC"/>
</dbReference>
<keyword evidence="6 14" id="KW-0436">Ligase</keyword>
<dbReference type="InterPro" id="IPR004526">
    <property type="entry name" value="Glu-tRNA-synth_arc/euk"/>
</dbReference>
<dbReference type="Gene3D" id="1.10.1160.10">
    <property type="entry name" value="Glutamyl-trna Synthetase, Domain 2"/>
    <property type="match status" value="1"/>
</dbReference>
<dbReference type="PANTHER" id="PTHR43097">
    <property type="entry name" value="GLUTAMINE-TRNA LIGASE"/>
    <property type="match status" value="1"/>
</dbReference>
<evidence type="ECO:0000256" key="6">
    <source>
        <dbReference type="ARBA" id="ARBA00022598"/>
    </source>
</evidence>
<evidence type="ECO:0000256" key="9">
    <source>
        <dbReference type="ARBA" id="ARBA00022917"/>
    </source>
</evidence>
<accession>A0A098VST1</accession>
<keyword evidence="4" id="KW-0963">Cytoplasm</keyword>
<dbReference type="Pfam" id="PF03950">
    <property type="entry name" value="tRNA-synt_1c_C"/>
    <property type="match status" value="1"/>
</dbReference>
<dbReference type="InterPro" id="IPR020056">
    <property type="entry name" value="Rbsml_bL25/Gln-tRNA_synth_N"/>
</dbReference>
<dbReference type="InterPro" id="IPR020059">
    <property type="entry name" value="Glu/Gln-tRNA-synth_Ib_codon-bd"/>
</dbReference>
<sequence>MDCAVDKLASELSNSRIKPESATSSKDQGSFDISLEGAKYGEVVTRFPPEPSGYLHIGHAKAALLNEYFARMYGGKLIIRFDDTNPLKEKMEFETSIIEDLALLGVRGDILSYTSDYFDQLIEFAFKLIDHGLAYADDTPQETMRQGRFSGIASARRETSADESKAIFERMIRGDDDAQVFCIRAKMSVDSPNKALRDPVIYRCCVEMPHHRTGSKYKVYPTYDFACPIVDSIEGVTHALRTNEYHDRNDQYYWFIQALGLRRPFIWDYSRLNFVYTLLSKRKLNLFVNSGIVSGWDDPRFPTVRGILRRGLTLSALKHYILMQGASKNSLLLEWDKLWAINKKVIDPMAHRYTALTDPVSLIIEDGPLDPQNKEINLHPKNPEFGTKNVCFSSNLLISHQDAKDLSVGEEITLMKWGNLIVTRVAENTSDSCDGKLCIFAKLNLDGSVKDTKKKITWISKSPCLASIQLLDYDFLITKKKLEENDKLEDFITPKSEFVMEAVGEPAMSLLKVGDIIQLERLGFYIVDSHSEDAAGNTLRLIFIPDGKVKTVSSKATGN</sequence>
<keyword evidence="19" id="KW-1185">Reference proteome</keyword>
<evidence type="ECO:0000256" key="14">
    <source>
        <dbReference type="RuleBase" id="RU363037"/>
    </source>
</evidence>
<dbReference type="Gene3D" id="3.40.50.620">
    <property type="entry name" value="HUPs"/>
    <property type="match status" value="1"/>
</dbReference>
<evidence type="ECO:0000259" key="15">
    <source>
        <dbReference type="Pfam" id="PF00749"/>
    </source>
</evidence>
<dbReference type="InterPro" id="IPR000924">
    <property type="entry name" value="Glu/Gln-tRNA-synth"/>
</dbReference>
<name>A0A098VST1_9MICR</name>
<dbReference type="InterPro" id="IPR050132">
    <property type="entry name" value="Gln/Glu-tRNA_Ligase"/>
</dbReference>
<dbReference type="Proteomes" id="UP000029725">
    <property type="component" value="Unassembled WGS sequence"/>
</dbReference>
<keyword evidence="10 14" id="KW-0030">Aminoacyl-tRNA synthetase</keyword>
<protein>
    <recommendedName>
        <fullName evidence="13">Probable glutamate--tRNA ligase, cytoplasmic</fullName>
        <ecNumber evidence="3">6.1.1.17</ecNumber>
    </recommendedName>
    <alternativeName>
        <fullName evidence="11">Glutamyl-tRNA synthetase</fullName>
    </alternativeName>
</protein>
<dbReference type="GO" id="GO:0005829">
    <property type="term" value="C:cytosol"/>
    <property type="evidence" value="ECO:0007669"/>
    <property type="project" value="TreeGrafter"/>
</dbReference>
<evidence type="ECO:0000256" key="12">
    <source>
        <dbReference type="ARBA" id="ARBA00048351"/>
    </source>
</evidence>
<comment type="catalytic activity">
    <reaction evidence="12">
        <text>tRNA(Glu) + L-glutamate + ATP = L-glutamyl-tRNA(Glu) + AMP + diphosphate</text>
        <dbReference type="Rhea" id="RHEA:23540"/>
        <dbReference type="Rhea" id="RHEA-COMP:9663"/>
        <dbReference type="Rhea" id="RHEA-COMP:9680"/>
        <dbReference type="ChEBI" id="CHEBI:29985"/>
        <dbReference type="ChEBI" id="CHEBI:30616"/>
        <dbReference type="ChEBI" id="CHEBI:33019"/>
        <dbReference type="ChEBI" id="CHEBI:78442"/>
        <dbReference type="ChEBI" id="CHEBI:78520"/>
        <dbReference type="ChEBI" id="CHEBI:456215"/>
        <dbReference type="EC" id="6.1.1.17"/>
    </reaction>
</comment>
<evidence type="ECO:0000256" key="8">
    <source>
        <dbReference type="ARBA" id="ARBA00022840"/>
    </source>
</evidence>
<dbReference type="Pfam" id="PF00749">
    <property type="entry name" value="tRNA-synt_1c"/>
    <property type="match status" value="1"/>
</dbReference>
<dbReference type="InterPro" id="IPR011035">
    <property type="entry name" value="Ribosomal_bL25/Gln-tRNA_synth"/>
</dbReference>
<dbReference type="FunFam" id="1.10.1160.10:FF:000001">
    <property type="entry name" value="Glutamine--tRNA ligase"/>
    <property type="match status" value="1"/>
</dbReference>
<dbReference type="SUPFAM" id="SSF50715">
    <property type="entry name" value="Ribosomal protein L25-like"/>
    <property type="match status" value="1"/>
</dbReference>
<dbReference type="AlphaFoldDB" id="A0A098VST1"/>
<dbReference type="InterPro" id="IPR049437">
    <property type="entry name" value="tRNA-synt_1c_C2"/>
</dbReference>
<dbReference type="VEuPathDB" id="MicrosporidiaDB:DI09_21p70"/>
<dbReference type="InterPro" id="IPR020061">
    <property type="entry name" value="Glu_tRNA_lig_a-bdl"/>
</dbReference>
<feature type="domain" description="Glutamyl/glutaminyl-tRNA synthetase class Ib anti-codon binding" evidence="16">
    <location>
        <begin position="350"/>
        <end position="429"/>
    </location>
</feature>
<comment type="similarity">
    <text evidence="2">Belongs to the class-I aminoacyl-tRNA synthetase family. Glutamate--tRNA ligase type 2 subfamily.</text>
</comment>
<dbReference type="PROSITE" id="PS00178">
    <property type="entry name" value="AA_TRNA_LIGASE_I"/>
    <property type="match status" value="1"/>
</dbReference>
<evidence type="ECO:0000259" key="17">
    <source>
        <dbReference type="Pfam" id="PF20974"/>
    </source>
</evidence>
<evidence type="ECO:0000256" key="1">
    <source>
        <dbReference type="ARBA" id="ARBA00004496"/>
    </source>
</evidence>
<dbReference type="Gene3D" id="3.90.800.10">
    <property type="entry name" value="Glutamyl-tRNA Synthetase, Domain 3"/>
    <property type="match status" value="1"/>
</dbReference>
<dbReference type="NCBIfam" id="TIGR00463">
    <property type="entry name" value="gltX_arch"/>
    <property type="match status" value="1"/>
</dbReference>
<evidence type="ECO:0000256" key="5">
    <source>
        <dbReference type="ARBA" id="ARBA00022553"/>
    </source>
</evidence>
<dbReference type="GO" id="GO:0017102">
    <property type="term" value="C:methionyl glutamyl tRNA synthetase complex"/>
    <property type="evidence" value="ECO:0007669"/>
    <property type="project" value="TreeGrafter"/>
</dbReference>
<evidence type="ECO:0000256" key="11">
    <source>
        <dbReference type="ARBA" id="ARBA00030865"/>
    </source>
</evidence>
<dbReference type="FunFam" id="3.40.50.620:FF:000037">
    <property type="entry name" value="Glutamine--tRNA ligase cytoplasmic"/>
    <property type="match status" value="1"/>
</dbReference>
<keyword evidence="5" id="KW-0597">Phosphoprotein</keyword>
<proteinExistence type="inferred from homology"/>
<dbReference type="InterPro" id="IPR020058">
    <property type="entry name" value="Glu/Gln-tRNA-synth_Ib_cat-dom"/>
</dbReference>
<evidence type="ECO:0000256" key="4">
    <source>
        <dbReference type="ARBA" id="ARBA00022490"/>
    </source>
</evidence>